<dbReference type="GO" id="GO:0003677">
    <property type="term" value="F:DNA binding"/>
    <property type="evidence" value="ECO:0007669"/>
    <property type="project" value="InterPro"/>
</dbReference>
<dbReference type="GO" id="GO:0006265">
    <property type="term" value="P:DNA topological change"/>
    <property type="evidence" value="ECO:0007669"/>
    <property type="project" value="InterPro"/>
</dbReference>
<comment type="caution">
    <text evidence="3">The sequence shown here is derived from an EMBL/GenBank/DDBJ whole genome shotgun (WGS) entry which is preliminary data.</text>
</comment>
<dbReference type="PANTHER" id="PTHR42785">
    <property type="entry name" value="DNA TOPOISOMERASE, TYPE IA, CORE"/>
    <property type="match status" value="1"/>
</dbReference>
<proteinExistence type="predicted"/>
<dbReference type="InterPro" id="IPR000380">
    <property type="entry name" value="Topo_IA"/>
</dbReference>
<dbReference type="SUPFAM" id="SSF56712">
    <property type="entry name" value="Prokaryotic type I DNA topoisomerase"/>
    <property type="match status" value="1"/>
</dbReference>
<dbReference type="Gene3D" id="1.10.460.10">
    <property type="entry name" value="Topoisomerase I, domain 2"/>
    <property type="match status" value="1"/>
</dbReference>
<dbReference type="InterPro" id="IPR013497">
    <property type="entry name" value="Topo_IA_cen"/>
</dbReference>
<dbReference type="EMBL" id="PNIK01000091">
    <property type="protein sequence ID" value="PMP65753.1"/>
    <property type="molecule type" value="Genomic_DNA"/>
</dbReference>
<name>A0A2N7PMC7_9BACT</name>
<evidence type="ECO:0000313" key="4">
    <source>
        <dbReference type="Proteomes" id="UP000235460"/>
    </source>
</evidence>
<dbReference type="PANTHER" id="PTHR42785:SF1">
    <property type="entry name" value="DNA TOPOISOMERASE"/>
    <property type="match status" value="1"/>
</dbReference>
<evidence type="ECO:0000313" key="3">
    <source>
        <dbReference type="EMBL" id="PMP65753.1"/>
    </source>
</evidence>
<accession>A0A2N7PMC7</accession>
<dbReference type="Pfam" id="PF01131">
    <property type="entry name" value="Topoisom_bac"/>
    <property type="match status" value="1"/>
</dbReference>
<protein>
    <recommendedName>
        <fullName evidence="2">Topo IA-type catalytic domain-containing protein</fullName>
    </recommendedName>
</protein>
<dbReference type="GO" id="GO:0003917">
    <property type="term" value="F:DNA topoisomerase type I (single strand cut, ATP-independent) activity"/>
    <property type="evidence" value="ECO:0007669"/>
    <property type="project" value="InterPro"/>
</dbReference>
<dbReference type="InterPro" id="IPR013824">
    <property type="entry name" value="Topo_IA_cen_sub1"/>
</dbReference>
<reference evidence="3 4" key="1">
    <citation type="submission" date="2018-01" db="EMBL/GenBank/DDBJ databases">
        <title>Metagenomic assembled genomes from two thermal pools in the Uzon Caldera, Kamchatka, Russia.</title>
        <authorList>
            <person name="Wilkins L."/>
            <person name="Ettinger C."/>
        </authorList>
    </citation>
    <scope>NUCLEOTIDE SEQUENCE [LARGE SCALE GENOMIC DNA]</scope>
    <source>
        <strain evidence="3">ZAV-08</strain>
    </source>
</reference>
<dbReference type="InterPro" id="IPR023405">
    <property type="entry name" value="Topo_IA_core_domain"/>
</dbReference>
<sequence length="69" mass="8296">MIKEKSYLKPTELGKEVCEFLAKRFPKFLDYKFTSQMEGDLEEIAENKKTYQEIVSFNYEILKNYLEKS</sequence>
<dbReference type="AlphaFoldDB" id="A0A2N7PMC7"/>
<gene>
    <name evidence="3" type="ORF">C0190_06445</name>
</gene>
<keyword evidence="1" id="KW-0413">Isomerase</keyword>
<organism evidence="3 4">
    <name type="scientific">Thermodesulfobacterium geofontis</name>
    <dbReference type="NCBI Taxonomy" id="1295609"/>
    <lineage>
        <taxon>Bacteria</taxon>
        <taxon>Pseudomonadati</taxon>
        <taxon>Thermodesulfobacteriota</taxon>
        <taxon>Thermodesulfobacteria</taxon>
        <taxon>Thermodesulfobacteriales</taxon>
        <taxon>Thermodesulfobacteriaceae</taxon>
        <taxon>Thermodesulfobacterium</taxon>
    </lineage>
</organism>
<evidence type="ECO:0000259" key="2">
    <source>
        <dbReference type="PROSITE" id="PS52039"/>
    </source>
</evidence>
<dbReference type="PROSITE" id="PS52039">
    <property type="entry name" value="TOPO_IA_2"/>
    <property type="match status" value="1"/>
</dbReference>
<evidence type="ECO:0000256" key="1">
    <source>
        <dbReference type="ARBA" id="ARBA00023235"/>
    </source>
</evidence>
<dbReference type="Proteomes" id="UP000235460">
    <property type="component" value="Unassembled WGS sequence"/>
</dbReference>
<feature type="domain" description="Topo IA-type catalytic" evidence="2">
    <location>
        <begin position="1"/>
        <end position="66"/>
    </location>
</feature>